<protein>
    <submittedName>
        <fullName evidence="2">(apollo) hypothetical protein</fullName>
    </submittedName>
</protein>
<accession>A0A8S3X4K2</accession>
<dbReference type="AlphaFoldDB" id="A0A8S3X4K2"/>
<comment type="caution">
    <text evidence="2">The sequence shown here is derived from an EMBL/GenBank/DDBJ whole genome shotgun (WGS) entry which is preliminary data.</text>
</comment>
<reference evidence="2" key="1">
    <citation type="submission" date="2021-04" db="EMBL/GenBank/DDBJ databases">
        <authorList>
            <person name="Tunstrom K."/>
        </authorList>
    </citation>
    <scope>NUCLEOTIDE SEQUENCE</scope>
</reference>
<proteinExistence type="predicted"/>
<dbReference type="OrthoDB" id="10057959at2759"/>
<sequence length="169" mass="19109">MDSMTPDLAMETRYEITNLFRNIQRKERNRSIPSNLSEFLYHRNQEPSASSGSRAYHEDTLTPMTSVASPQNDTGILTKMAEESGERRLRCMLHDVLENSSDEASLTEDSHHCSEHNLESDTELEVNDYQVASDSDSSDENTPLASLRSRCSAAQVHAPHYKSKDGQTW</sequence>
<name>A0A8S3X4K2_PARAO</name>
<dbReference type="Proteomes" id="UP000691718">
    <property type="component" value="Unassembled WGS sequence"/>
</dbReference>
<keyword evidence="3" id="KW-1185">Reference proteome</keyword>
<feature type="region of interest" description="Disordered" evidence="1">
    <location>
        <begin position="100"/>
        <end position="169"/>
    </location>
</feature>
<evidence type="ECO:0000313" key="2">
    <source>
        <dbReference type="EMBL" id="CAG5001853.1"/>
    </source>
</evidence>
<dbReference type="EMBL" id="CAJQZP010000945">
    <property type="protein sequence ID" value="CAG5001853.1"/>
    <property type="molecule type" value="Genomic_DNA"/>
</dbReference>
<feature type="compositionally biased region" description="Polar residues" evidence="1">
    <location>
        <begin position="130"/>
        <end position="144"/>
    </location>
</feature>
<evidence type="ECO:0000256" key="1">
    <source>
        <dbReference type="SAM" id="MobiDB-lite"/>
    </source>
</evidence>
<evidence type="ECO:0000313" key="3">
    <source>
        <dbReference type="Proteomes" id="UP000691718"/>
    </source>
</evidence>
<organism evidence="2 3">
    <name type="scientific">Parnassius apollo</name>
    <name type="common">Apollo butterfly</name>
    <name type="synonym">Papilio apollo</name>
    <dbReference type="NCBI Taxonomy" id="110799"/>
    <lineage>
        <taxon>Eukaryota</taxon>
        <taxon>Metazoa</taxon>
        <taxon>Ecdysozoa</taxon>
        <taxon>Arthropoda</taxon>
        <taxon>Hexapoda</taxon>
        <taxon>Insecta</taxon>
        <taxon>Pterygota</taxon>
        <taxon>Neoptera</taxon>
        <taxon>Endopterygota</taxon>
        <taxon>Lepidoptera</taxon>
        <taxon>Glossata</taxon>
        <taxon>Ditrysia</taxon>
        <taxon>Papilionoidea</taxon>
        <taxon>Papilionidae</taxon>
        <taxon>Parnassiinae</taxon>
        <taxon>Parnassini</taxon>
        <taxon>Parnassius</taxon>
        <taxon>Parnassius</taxon>
    </lineage>
</organism>
<feature type="compositionally biased region" description="Basic and acidic residues" evidence="1">
    <location>
        <begin position="108"/>
        <end position="119"/>
    </location>
</feature>
<gene>
    <name evidence="2" type="ORF">PAPOLLO_LOCUS13996</name>
</gene>